<reference evidence="1" key="1">
    <citation type="journal article" date="2012" name="Nat. Biotechnol.">
        <title>Draft genome sequence of pigeonpea (Cajanus cajan), an orphan legume crop of resource-poor farmers.</title>
        <authorList>
            <person name="Varshney R.K."/>
            <person name="Chen W."/>
            <person name="Li Y."/>
            <person name="Bharti A.K."/>
            <person name="Saxena R.K."/>
            <person name="Schlueter J.A."/>
            <person name="Donoghue M.T."/>
            <person name="Azam S."/>
            <person name="Fan G."/>
            <person name="Whaley A.M."/>
            <person name="Farmer A.D."/>
            <person name="Sheridan J."/>
            <person name="Iwata A."/>
            <person name="Tuteja R."/>
            <person name="Penmetsa R.V."/>
            <person name="Wu W."/>
            <person name="Upadhyaya H.D."/>
            <person name="Yang S.P."/>
            <person name="Shah T."/>
            <person name="Saxena K.B."/>
            <person name="Michael T."/>
            <person name="McCombie W.R."/>
            <person name="Yang B."/>
            <person name="Zhang G."/>
            <person name="Yang H."/>
            <person name="Wang J."/>
            <person name="Spillane C."/>
            <person name="Cook D.R."/>
            <person name="May G.D."/>
            <person name="Xu X."/>
            <person name="Jackson S.A."/>
        </authorList>
    </citation>
    <scope>NUCLEOTIDE SEQUENCE [LARGE SCALE GENOMIC DNA]</scope>
</reference>
<dbReference type="AlphaFoldDB" id="A0A151RCI3"/>
<name>A0A151RCI3_CAJCA</name>
<dbReference type="Gramene" id="C.cajan_33523.t">
    <property type="protein sequence ID" value="C.cajan_33523.t.cds1"/>
    <property type="gene ID" value="C.cajan_33523"/>
</dbReference>
<accession>A0A151RCI3</accession>
<evidence type="ECO:0000313" key="2">
    <source>
        <dbReference type="Proteomes" id="UP000075243"/>
    </source>
</evidence>
<dbReference type="EMBL" id="KQ483849">
    <property type="protein sequence ID" value="KYP40241.1"/>
    <property type="molecule type" value="Genomic_DNA"/>
</dbReference>
<sequence>GIVISKQKYALNILTKTNMLDYRRSGTPLILMCGFFWVKESLEKPRKISSSHGQT</sequence>
<evidence type="ECO:0000313" key="1">
    <source>
        <dbReference type="EMBL" id="KYP40241.1"/>
    </source>
</evidence>
<keyword evidence="2" id="KW-1185">Reference proteome</keyword>
<proteinExistence type="predicted"/>
<dbReference type="Proteomes" id="UP000075243">
    <property type="component" value="Unassembled WGS sequence"/>
</dbReference>
<feature type="non-terminal residue" evidence="1">
    <location>
        <position position="1"/>
    </location>
</feature>
<gene>
    <name evidence="1" type="ORF">KK1_038434</name>
</gene>
<organism evidence="1 2">
    <name type="scientific">Cajanus cajan</name>
    <name type="common">Pigeon pea</name>
    <name type="synonym">Cajanus indicus</name>
    <dbReference type="NCBI Taxonomy" id="3821"/>
    <lineage>
        <taxon>Eukaryota</taxon>
        <taxon>Viridiplantae</taxon>
        <taxon>Streptophyta</taxon>
        <taxon>Embryophyta</taxon>
        <taxon>Tracheophyta</taxon>
        <taxon>Spermatophyta</taxon>
        <taxon>Magnoliopsida</taxon>
        <taxon>eudicotyledons</taxon>
        <taxon>Gunneridae</taxon>
        <taxon>Pentapetalae</taxon>
        <taxon>rosids</taxon>
        <taxon>fabids</taxon>
        <taxon>Fabales</taxon>
        <taxon>Fabaceae</taxon>
        <taxon>Papilionoideae</taxon>
        <taxon>50 kb inversion clade</taxon>
        <taxon>NPAAA clade</taxon>
        <taxon>indigoferoid/millettioid clade</taxon>
        <taxon>Phaseoleae</taxon>
        <taxon>Cajanus</taxon>
    </lineage>
</organism>
<protein>
    <submittedName>
        <fullName evidence="1">Uncharacterized protein</fullName>
    </submittedName>
</protein>